<dbReference type="Proteomes" id="UP000681290">
    <property type="component" value="Unassembled WGS sequence"/>
</dbReference>
<keyword evidence="2" id="KW-0472">Membrane</keyword>
<evidence type="ECO:0000313" key="3">
    <source>
        <dbReference type="EMBL" id="GIP59204.1"/>
    </source>
</evidence>
<keyword evidence="2" id="KW-1133">Transmembrane helix</keyword>
<dbReference type="EMBL" id="BOSM01000005">
    <property type="protein sequence ID" value="GIP59204.1"/>
    <property type="molecule type" value="Genomic_DNA"/>
</dbReference>
<feature type="region of interest" description="Disordered" evidence="1">
    <location>
        <begin position="1"/>
        <end position="24"/>
    </location>
</feature>
<evidence type="ECO:0000256" key="2">
    <source>
        <dbReference type="SAM" id="Phobius"/>
    </source>
</evidence>
<evidence type="ECO:0000313" key="4">
    <source>
        <dbReference type="Proteomes" id="UP000681290"/>
    </source>
</evidence>
<sequence>MAAYTAPLPDPGSPGTEASDAVKPSSMAPDRMAFAFDLFMLYILLQTPYILWSILSYSNMTFEALHEQFMGKLFQVSRVRLTDTEAFIIGKRRKSLF</sequence>
<proteinExistence type="predicted"/>
<feature type="transmembrane region" description="Helical" evidence="2">
    <location>
        <begin position="32"/>
        <end position="52"/>
    </location>
</feature>
<accession>A0ABQ4MTE4</accession>
<evidence type="ECO:0000256" key="1">
    <source>
        <dbReference type="SAM" id="MobiDB-lite"/>
    </source>
</evidence>
<organism evidence="3 4">
    <name type="scientific">Paenibacillus woosongensis</name>
    <dbReference type="NCBI Taxonomy" id="307580"/>
    <lineage>
        <taxon>Bacteria</taxon>
        <taxon>Bacillati</taxon>
        <taxon>Bacillota</taxon>
        <taxon>Bacilli</taxon>
        <taxon>Bacillales</taxon>
        <taxon>Paenibacillaceae</taxon>
        <taxon>Paenibacillus</taxon>
    </lineage>
</organism>
<keyword evidence="2" id="KW-0812">Transmembrane</keyword>
<comment type="caution">
    <text evidence="3">The sequence shown here is derived from an EMBL/GenBank/DDBJ whole genome shotgun (WGS) entry which is preliminary data.</text>
</comment>
<name>A0ABQ4MTE4_9BACL</name>
<protein>
    <submittedName>
        <fullName evidence="3">Uncharacterized protein</fullName>
    </submittedName>
</protein>
<keyword evidence="4" id="KW-1185">Reference proteome</keyword>
<reference evidence="3 4" key="1">
    <citation type="submission" date="2021-03" db="EMBL/GenBank/DDBJ databases">
        <title>Antimicrobial resistance genes in bacteria isolated from Japanese honey, and their potential for conferring macrolide and lincosamide resistance in the American foulbrood pathogen Paenibacillus larvae.</title>
        <authorList>
            <person name="Okamoto M."/>
            <person name="Kumagai M."/>
            <person name="Kanamori H."/>
            <person name="Takamatsu D."/>
        </authorList>
    </citation>
    <scope>NUCLEOTIDE SEQUENCE [LARGE SCALE GENOMIC DNA]</scope>
    <source>
        <strain evidence="3 4">J15TS10</strain>
    </source>
</reference>
<gene>
    <name evidence="3" type="ORF">J15TS10_30180</name>
</gene>